<evidence type="ECO:0000256" key="1">
    <source>
        <dbReference type="SAM" id="MobiDB-lite"/>
    </source>
</evidence>
<accession>A0A409Y3T4</accession>
<dbReference type="Proteomes" id="UP000284706">
    <property type="component" value="Unassembled WGS sequence"/>
</dbReference>
<dbReference type="InParanoid" id="A0A409Y3T4"/>
<keyword evidence="3" id="KW-1185">Reference proteome</keyword>
<dbReference type="AlphaFoldDB" id="A0A409Y3T4"/>
<comment type="caution">
    <text evidence="2">The sequence shown here is derived from an EMBL/GenBank/DDBJ whole genome shotgun (WGS) entry which is preliminary data.</text>
</comment>
<proteinExistence type="predicted"/>
<feature type="region of interest" description="Disordered" evidence="1">
    <location>
        <begin position="78"/>
        <end position="100"/>
    </location>
</feature>
<sequence length="234" mass="25648">MRMDVYALYRARRRVGNFLSFPRQPRTHVSGTAEGVGGGTDGLSQRTNNAVAIHALLSLTTQCDVLDGSDGSLPEVAAISSTSRRKPRQKLGAKKAGREHVRRVVSGNKDEGRETGGFDSTEVVLMTWRRGDNDMAPNPKIIQLIKHPKERDSTADKMTCYSQWSSMLDIIEKTLSCHVIGSLGFDGKMDKSEQDATLATFKQHDGLKTFIGRCIDRVVFPSAQSAEALSPPTL</sequence>
<name>A0A409Y3T4_9AGAR</name>
<gene>
    <name evidence="2" type="ORF">CVT26_002400</name>
</gene>
<dbReference type="EMBL" id="NHYE01001222">
    <property type="protein sequence ID" value="PPQ97601.1"/>
    <property type="molecule type" value="Genomic_DNA"/>
</dbReference>
<organism evidence="2 3">
    <name type="scientific">Gymnopilus dilepis</name>
    <dbReference type="NCBI Taxonomy" id="231916"/>
    <lineage>
        <taxon>Eukaryota</taxon>
        <taxon>Fungi</taxon>
        <taxon>Dikarya</taxon>
        <taxon>Basidiomycota</taxon>
        <taxon>Agaricomycotina</taxon>
        <taxon>Agaricomycetes</taxon>
        <taxon>Agaricomycetidae</taxon>
        <taxon>Agaricales</taxon>
        <taxon>Agaricineae</taxon>
        <taxon>Hymenogastraceae</taxon>
        <taxon>Gymnopilus</taxon>
    </lineage>
</organism>
<dbReference type="STRING" id="231916.A0A409Y3T4"/>
<evidence type="ECO:0000313" key="3">
    <source>
        <dbReference type="Proteomes" id="UP000284706"/>
    </source>
</evidence>
<dbReference type="Gene3D" id="3.40.50.300">
    <property type="entry name" value="P-loop containing nucleotide triphosphate hydrolases"/>
    <property type="match status" value="1"/>
</dbReference>
<dbReference type="InterPro" id="IPR027417">
    <property type="entry name" value="P-loop_NTPase"/>
</dbReference>
<protein>
    <submittedName>
        <fullName evidence="2">Uncharacterized protein</fullName>
    </submittedName>
</protein>
<reference evidence="2 3" key="1">
    <citation type="journal article" date="2018" name="Evol. Lett.">
        <title>Horizontal gene cluster transfer increased hallucinogenic mushroom diversity.</title>
        <authorList>
            <person name="Reynolds H.T."/>
            <person name="Vijayakumar V."/>
            <person name="Gluck-Thaler E."/>
            <person name="Korotkin H.B."/>
            <person name="Matheny P.B."/>
            <person name="Slot J.C."/>
        </authorList>
    </citation>
    <scope>NUCLEOTIDE SEQUENCE [LARGE SCALE GENOMIC DNA]</scope>
    <source>
        <strain evidence="2 3">SRW20</strain>
    </source>
</reference>
<evidence type="ECO:0000313" key="2">
    <source>
        <dbReference type="EMBL" id="PPQ97601.1"/>
    </source>
</evidence>
<feature type="compositionally biased region" description="Basic residues" evidence="1">
    <location>
        <begin position="83"/>
        <end position="100"/>
    </location>
</feature>
<dbReference type="OrthoDB" id="423559at2759"/>